<evidence type="ECO:0000256" key="1">
    <source>
        <dbReference type="SAM" id="Phobius"/>
    </source>
</evidence>
<protein>
    <submittedName>
        <fullName evidence="2">Uncharacterized protein</fullName>
    </submittedName>
</protein>
<keyword evidence="1" id="KW-0472">Membrane</keyword>
<keyword evidence="3" id="KW-1185">Reference proteome</keyword>
<evidence type="ECO:0000313" key="3">
    <source>
        <dbReference type="Proteomes" id="UP000177622"/>
    </source>
</evidence>
<dbReference type="GeneID" id="34573843"/>
<organism evidence="2 3">
    <name type="scientific">Penicillium arizonense</name>
    <dbReference type="NCBI Taxonomy" id="1835702"/>
    <lineage>
        <taxon>Eukaryota</taxon>
        <taxon>Fungi</taxon>
        <taxon>Dikarya</taxon>
        <taxon>Ascomycota</taxon>
        <taxon>Pezizomycotina</taxon>
        <taxon>Eurotiomycetes</taxon>
        <taxon>Eurotiomycetidae</taxon>
        <taxon>Eurotiales</taxon>
        <taxon>Aspergillaceae</taxon>
        <taxon>Penicillium</taxon>
    </lineage>
</organism>
<dbReference type="RefSeq" id="XP_022490920.1">
    <property type="nucleotide sequence ID" value="XM_022629109.1"/>
</dbReference>
<keyword evidence="1" id="KW-0812">Transmembrane</keyword>
<keyword evidence="1" id="KW-1133">Transmembrane helix</keyword>
<dbReference type="Proteomes" id="UP000177622">
    <property type="component" value="Unassembled WGS sequence"/>
</dbReference>
<name>A0A1F5LRJ5_PENAI</name>
<evidence type="ECO:0000313" key="2">
    <source>
        <dbReference type="EMBL" id="OGE55491.1"/>
    </source>
</evidence>
<feature type="transmembrane region" description="Helical" evidence="1">
    <location>
        <begin position="20"/>
        <end position="37"/>
    </location>
</feature>
<sequence>MPKNGVPLSLTLPASRLESTLLPRPPSAIFAALWWIVRLMRTRNIDMFEASQVKQAPFSFDAEDLLHAWKPVIFCANNIKKNKKYITTALQSSQAAVPKLLIHQGF</sequence>
<dbReference type="EMBL" id="LXJU01000004">
    <property type="protein sequence ID" value="OGE55491.1"/>
    <property type="molecule type" value="Genomic_DNA"/>
</dbReference>
<comment type="caution">
    <text evidence="2">The sequence shown here is derived from an EMBL/GenBank/DDBJ whole genome shotgun (WGS) entry which is preliminary data.</text>
</comment>
<proteinExistence type="predicted"/>
<reference evidence="2 3" key="1">
    <citation type="journal article" date="2016" name="Sci. Rep.">
        <title>Penicillium arizonense, a new, genome sequenced fungal species, reveals a high chemical diversity in secreted metabolites.</title>
        <authorList>
            <person name="Grijseels S."/>
            <person name="Nielsen J.C."/>
            <person name="Randelovic M."/>
            <person name="Nielsen J."/>
            <person name="Nielsen K.F."/>
            <person name="Workman M."/>
            <person name="Frisvad J.C."/>
        </authorList>
    </citation>
    <scope>NUCLEOTIDE SEQUENCE [LARGE SCALE GENOMIC DNA]</scope>
    <source>
        <strain evidence="2 3">CBS 141311</strain>
    </source>
</reference>
<gene>
    <name evidence="2" type="ORF">PENARI_c004G04826</name>
</gene>
<accession>A0A1F5LRJ5</accession>
<dbReference type="AlphaFoldDB" id="A0A1F5LRJ5"/>